<keyword evidence="3" id="KW-1185">Reference proteome</keyword>
<dbReference type="PROSITE" id="PS51257">
    <property type="entry name" value="PROKAR_LIPOPROTEIN"/>
    <property type="match status" value="1"/>
</dbReference>
<sequence length="144" mass="15040">MSMSRRIMAPLIAVVALSTALSACGHDSTSTTGTAPNSNAGAMASPTSSALSGAWMGTWTSVGETKTAQLGVVTDKPFLATIDIPGRCGATWKETSRDATHVVVAATVTYGQCADNEWQLTVSDQSISAVDTSDPETRAQFRRR</sequence>
<organism evidence="2 3">
    <name type="scientific">Gordonia oryzae</name>
    <dbReference type="NCBI Taxonomy" id="2487349"/>
    <lineage>
        <taxon>Bacteria</taxon>
        <taxon>Bacillati</taxon>
        <taxon>Actinomycetota</taxon>
        <taxon>Actinomycetes</taxon>
        <taxon>Mycobacteriales</taxon>
        <taxon>Gordoniaceae</taxon>
        <taxon>Gordonia</taxon>
    </lineage>
</organism>
<accession>A0A3N4G1G2</accession>
<proteinExistence type="predicted"/>
<dbReference type="EMBL" id="RKMH01000023">
    <property type="protein sequence ID" value="RPA56803.1"/>
    <property type="molecule type" value="Genomic_DNA"/>
</dbReference>
<gene>
    <name evidence="2" type="ORF">EF294_20700</name>
</gene>
<evidence type="ECO:0000313" key="2">
    <source>
        <dbReference type="EMBL" id="RPA56803.1"/>
    </source>
</evidence>
<evidence type="ECO:0000256" key="1">
    <source>
        <dbReference type="SAM" id="SignalP"/>
    </source>
</evidence>
<dbReference type="AlphaFoldDB" id="A0A3N4G1G2"/>
<dbReference type="Proteomes" id="UP000267536">
    <property type="component" value="Unassembled WGS sequence"/>
</dbReference>
<reference evidence="2 3" key="1">
    <citation type="submission" date="2018-11" db="EMBL/GenBank/DDBJ databases">
        <title>Draft genome sequence of Gordonia sp. RS15-1S isolated from rice stems.</title>
        <authorList>
            <person name="Muangham S."/>
        </authorList>
    </citation>
    <scope>NUCLEOTIDE SEQUENCE [LARGE SCALE GENOMIC DNA]</scope>
    <source>
        <strain evidence="2 3">RS15-1S</strain>
    </source>
</reference>
<keyword evidence="1" id="KW-0732">Signal</keyword>
<protein>
    <submittedName>
        <fullName evidence="2">Uncharacterized protein</fullName>
    </submittedName>
</protein>
<name>A0A3N4G1G2_9ACTN</name>
<feature type="chain" id="PRO_5038575073" evidence="1">
    <location>
        <begin position="26"/>
        <end position="144"/>
    </location>
</feature>
<feature type="signal peptide" evidence="1">
    <location>
        <begin position="1"/>
        <end position="25"/>
    </location>
</feature>
<evidence type="ECO:0000313" key="3">
    <source>
        <dbReference type="Proteomes" id="UP000267536"/>
    </source>
</evidence>
<comment type="caution">
    <text evidence="2">The sequence shown here is derived from an EMBL/GenBank/DDBJ whole genome shotgun (WGS) entry which is preliminary data.</text>
</comment>
<dbReference type="OrthoDB" id="4382018at2"/>